<dbReference type="InParanoid" id="A0A4S2MWQ5"/>
<protein>
    <recommendedName>
        <fullName evidence="2">SAC3/GANP/THP3 conserved domain-containing protein</fullName>
    </recommendedName>
</protein>
<evidence type="ECO:0000259" key="2">
    <source>
        <dbReference type="Pfam" id="PF03399"/>
    </source>
</evidence>
<feature type="compositionally biased region" description="Polar residues" evidence="1">
    <location>
        <begin position="49"/>
        <end position="67"/>
    </location>
</feature>
<dbReference type="InterPro" id="IPR045107">
    <property type="entry name" value="SAC3/GANP/THP3"/>
</dbReference>
<feature type="compositionally biased region" description="Polar residues" evidence="1">
    <location>
        <begin position="845"/>
        <end position="854"/>
    </location>
</feature>
<feature type="region of interest" description="Disordered" evidence="1">
    <location>
        <begin position="103"/>
        <end position="124"/>
    </location>
</feature>
<feature type="region of interest" description="Disordered" evidence="1">
    <location>
        <begin position="1"/>
        <end position="67"/>
    </location>
</feature>
<feature type="compositionally biased region" description="Basic residues" evidence="1">
    <location>
        <begin position="1293"/>
        <end position="1302"/>
    </location>
</feature>
<evidence type="ECO:0000313" key="4">
    <source>
        <dbReference type="Proteomes" id="UP000298138"/>
    </source>
</evidence>
<feature type="compositionally biased region" description="Pro residues" evidence="1">
    <location>
        <begin position="943"/>
        <end position="961"/>
    </location>
</feature>
<organism evidence="3 4">
    <name type="scientific">Ascodesmis nigricans</name>
    <dbReference type="NCBI Taxonomy" id="341454"/>
    <lineage>
        <taxon>Eukaryota</taxon>
        <taxon>Fungi</taxon>
        <taxon>Dikarya</taxon>
        <taxon>Ascomycota</taxon>
        <taxon>Pezizomycotina</taxon>
        <taxon>Pezizomycetes</taxon>
        <taxon>Pezizales</taxon>
        <taxon>Ascodesmidaceae</taxon>
        <taxon>Ascodesmis</taxon>
    </lineage>
</organism>
<feature type="compositionally biased region" description="Polar residues" evidence="1">
    <location>
        <begin position="928"/>
        <end position="938"/>
    </location>
</feature>
<accession>A0A4S2MWQ5</accession>
<feature type="compositionally biased region" description="Low complexity" evidence="1">
    <location>
        <begin position="732"/>
        <end position="744"/>
    </location>
</feature>
<dbReference type="GO" id="GO:0005737">
    <property type="term" value="C:cytoplasm"/>
    <property type="evidence" value="ECO:0007669"/>
    <property type="project" value="TreeGrafter"/>
</dbReference>
<dbReference type="Gene3D" id="1.25.40.990">
    <property type="match status" value="1"/>
</dbReference>
<reference evidence="3 4" key="1">
    <citation type="submission" date="2019-04" db="EMBL/GenBank/DDBJ databases">
        <title>Comparative genomics and transcriptomics to analyze fruiting body development in filamentous ascomycetes.</title>
        <authorList>
            <consortium name="DOE Joint Genome Institute"/>
            <person name="Lutkenhaus R."/>
            <person name="Traeger S."/>
            <person name="Breuer J."/>
            <person name="Kuo A."/>
            <person name="Lipzen A."/>
            <person name="Pangilinan J."/>
            <person name="Dilworth D."/>
            <person name="Sandor L."/>
            <person name="Poggeler S."/>
            <person name="Barry K."/>
            <person name="Grigoriev I.V."/>
            <person name="Nowrousian M."/>
        </authorList>
    </citation>
    <scope>NUCLEOTIDE SEQUENCE [LARGE SCALE GENOMIC DNA]</scope>
    <source>
        <strain evidence="3 4">CBS 389.68</strain>
    </source>
</reference>
<feature type="region of interest" description="Disordered" evidence="1">
    <location>
        <begin position="1280"/>
        <end position="1357"/>
    </location>
</feature>
<sequence>MANGPQGWPTSDVMFNSPSGPQFGGFSNPIHSNPFGNGPPSSGIPNPFATTNTNAPSNPFEATTQQSYGQPPPGFGMAMTGGHPTNHMTSDMNMDIGMDSVNSFGPSSQINASSNTFPPQQRPASNGFSSNPFGAAGALPAINPFAGPNNQPAPSFPQQPTAPRHKITKGMVDGLLNTQSAEKSVVLYRAPVFVDARLIESSRCQVNMNTNAFGTTPSGENLNTIIQLKDLSGPYEDQLQFREVERSRLIKEGVIDDPDKPKNLDQAQVFKGQCNNKCPSHEVLQRVYQHAVDPLERDDSRTPCAELFVKRYHRPAAGIPPPLPRDVRTPQTLVATMDYMLHTLLEKYPLAEAHSFIRDRTRSVRQDFTFQDYRGKETVYAHELITRFHIISLHHLGGNSAFEVYPEMEQLGKTLTTLDQRYMDNYRQHRYFDTEPEFRAYYILLNAQDKDVESRVGRWPYHVQESKYVQLALHLRSLMESNTARGNTSRSGKTELVCENAFAFFNIVMSPKVPYLMTALLSVRFQEIRRNALNYLVSHSLRQQKYATLEWIKNKLAYESIAELEAELVLYEFEVGVSEAGERYLVTKQNVYAEDTPASRKPRFHRKLVESKAHGRSIPEAISEGDYINIFFHSKDDCEVFIPSSRAQKVVPKLLKAASGRSIRGFGTLLSPHIFASIAPQASSIRFADGNRTLAPVKSAPIVSQPLSKPSWSPSPSHLSAPKPPSFTPNALSSSPSLLSTTPLAHHTPHSFKSNPPSTSPSISSSTPSATQLSPSVFSSAQFGTPPSAQPAVPVVNPFARAGSPSSISQSPPSNPFATKPLASATATTPPANPFLSKKEDSRTNDIAGSSTLTGFRPVAPIIGAGGFANPFAVKTTLEIGGNTNNTIKPVSSSPAGFSFTPSAPPPTPSSLLFPPIAATTKPPVPSPSLQFPQTTTLAHIPQPTPPIQTPPPPPPPPPPTSASSTEELANEKKYEISERSTTPDTPPPLLNSPEPETNGPETPPDISEQETPEEWEEIADERYRRILLQDIFYPWMKTAIAKMKRREGILRRRLPKKKQDVQWWPVDRMLIPDGMLQDATSLVMKPVEIQDIFTRSVGAQLEQARLRNSVYRILCHFNDDTGLGDYWWHQKLLLGQPKLSYKLGNGNSLIVQTTCSPDELPTVGVIVFGCELPDGNPSLDNDCKALHNLTRQLVENGVRDSFGVMVVCFRAPGDSDYTDPIEITPRTTQRGREHRLDAISHALQLDQLDERIVHKEVVLVETLADVDLTGPLTRLANYDPEVLRQPQPQPHPRARAPSPKRRMAEAEVTTPEPLRRVKARTVAKPKQPGLSFLEKLRAAPRQPPPPPRAKPKPLKSERQAANYLMCQTRNLIPAQVKTGPRISETRELALRQKQDERKKELAAIVAQQTKEYEELHRFSVAVLTEASRGDPTYEEDEDWLNH</sequence>
<dbReference type="GO" id="GO:0006406">
    <property type="term" value="P:mRNA export from nucleus"/>
    <property type="evidence" value="ECO:0007669"/>
    <property type="project" value="TreeGrafter"/>
</dbReference>
<dbReference type="OrthoDB" id="264795at2759"/>
<feature type="compositionally biased region" description="Low complexity" evidence="1">
    <location>
        <begin position="704"/>
        <end position="721"/>
    </location>
</feature>
<evidence type="ECO:0000313" key="3">
    <source>
        <dbReference type="EMBL" id="TGZ81088.1"/>
    </source>
</evidence>
<feature type="compositionally biased region" description="Low complexity" evidence="1">
    <location>
        <begin position="804"/>
        <end position="830"/>
    </location>
</feature>
<name>A0A4S2MWQ5_9PEZI</name>
<feature type="region of interest" description="Disordered" evidence="1">
    <location>
        <begin position="893"/>
        <end position="1015"/>
    </location>
</feature>
<proteinExistence type="predicted"/>
<gene>
    <name evidence="3" type="ORF">EX30DRAFT_37048</name>
</gene>
<dbReference type="STRING" id="341454.A0A4S2MWQ5"/>
<feature type="domain" description="SAC3/GANP/THP3 conserved" evidence="2">
    <location>
        <begin position="278"/>
        <end position="575"/>
    </location>
</feature>
<dbReference type="GO" id="GO:0070390">
    <property type="term" value="C:transcription export complex 2"/>
    <property type="evidence" value="ECO:0007669"/>
    <property type="project" value="TreeGrafter"/>
</dbReference>
<feature type="compositionally biased region" description="Basic and acidic residues" evidence="1">
    <location>
        <begin position="970"/>
        <end position="979"/>
    </location>
</feature>
<dbReference type="EMBL" id="ML220121">
    <property type="protein sequence ID" value="TGZ81088.1"/>
    <property type="molecule type" value="Genomic_DNA"/>
</dbReference>
<feature type="region of interest" description="Disordered" evidence="1">
    <location>
        <begin position="704"/>
        <end position="856"/>
    </location>
</feature>
<dbReference type="PANTHER" id="PTHR12436:SF3">
    <property type="entry name" value="GERMINAL-CENTER ASSOCIATED NUCLEAR PROTEIN"/>
    <property type="match status" value="1"/>
</dbReference>
<dbReference type="Pfam" id="PF03399">
    <property type="entry name" value="SAC3_GANP"/>
    <property type="match status" value="1"/>
</dbReference>
<feature type="compositionally biased region" description="Polar residues" evidence="1">
    <location>
        <begin position="777"/>
        <end position="787"/>
    </location>
</feature>
<feature type="compositionally biased region" description="Low complexity" evidence="1">
    <location>
        <begin position="893"/>
        <end position="902"/>
    </location>
</feature>
<dbReference type="PANTHER" id="PTHR12436">
    <property type="entry name" value="80 KDA MCM3-ASSOCIATED PROTEIN"/>
    <property type="match status" value="1"/>
</dbReference>
<evidence type="ECO:0000256" key="1">
    <source>
        <dbReference type="SAM" id="MobiDB-lite"/>
    </source>
</evidence>
<dbReference type="Proteomes" id="UP000298138">
    <property type="component" value="Unassembled WGS sequence"/>
</dbReference>
<feature type="compositionally biased region" description="Low complexity" evidence="1">
    <location>
        <begin position="754"/>
        <end position="776"/>
    </location>
</feature>
<feature type="compositionally biased region" description="Low complexity" evidence="1">
    <location>
        <begin position="32"/>
        <end position="48"/>
    </location>
</feature>
<keyword evidence="4" id="KW-1185">Reference proteome</keyword>
<dbReference type="InterPro" id="IPR005062">
    <property type="entry name" value="SAC3/GANP/THP3_conserved"/>
</dbReference>